<dbReference type="PANTHER" id="PTHR13620:SF109">
    <property type="entry name" value="3'-5' EXONUCLEASE"/>
    <property type="match status" value="1"/>
</dbReference>
<dbReference type="EMBL" id="JABBFX010000001">
    <property type="protein sequence ID" value="NML45385.1"/>
    <property type="molecule type" value="Genomic_DNA"/>
</dbReference>
<evidence type="ECO:0000259" key="8">
    <source>
        <dbReference type="SMART" id="SM00474"/>
    </source>
</evidence>
<keyword evidence="1" id="KW-0540">Nuclease</keyword>
<organism evidence="9 10">
    <name type="scientific">Ramlibacter agri</name>
    <dbReference type="NCBI Taxonomy" id="2728837"/>
    <lineage>
        <taxon>Bacteria</taxon>
        <taxon>Pseudomonadati</taxon>
        <taxon>Pseudomonadota</taxon>
        <taxon>Betaproteobacteria</taxon>
        <taxon>Burkholderiales</taxon>
        <taxon>Comamonadaceae</taxon>
        <taxon>Ramlibacter</taxon>
    </lineage>
</organism>
<evidence type="ECO:0000256" key="1">
    <source>
        <dbReference type="ARBA" id="ARBA00022722"/>
    </source>
</evidence>
<dbReference type="GO" id="GO:0003676">
    <property type="term" value="F:nucleic acid binding"/>
    <property type="evidence" value="ECO:0007669"/>
    <property type="project" value="InterPro"/>
</dbReference>
<dbReference type="SUPFAM" id="SSF53098">
    <property type="entry name" value="Ribonuclease H-like"/>
    <property type="match status" value="1"/>
</dbReference>
<dbReference type="InterPro" id="IPR002562">
    <property type="entry name" value="3'-5'_exonuclease_dom"/>
</dbReference>
<gene>
    <name evidence="9" type="ORF">HHL11_16645</name>
</gene>
<dbReference type="CDD" id="cd06141">
    <property type="entry name" value="WRN_exo"/>
    <property type="match status" value="1"/>
</dbReference>
<keyword evidence="2" id="KW-0479">Metal-binding</keyword>
<evidence type="ECO:0000256" key="7">
    <source>
        <dbReference type="ARBA" id="ARBA00042761"/>
    </source>
</evidence>
<dbReference type="Proteomes" id="UP000541185">
    <property type="component" value="Unassembled WGS sequence"/>
</dbReference>
<dbReference type="InterPro" id="IPR036397">
    <property type="entry name" value="RNaseH_sf"/>
</dbReference>
<sequence length="212" mass="23140">MLASMQSPTMPAPEEIALLEPFERIGLDRIEIVASVTHAEAAAAALAREPVWGFDTESRPTFVAGEASDGPHTVQLATLDRAYVFQLHDPGCRAIAGALLARTGIVKAGFGLHDDKRRITHKLGVEPQDVLDLDTLFRQRGYRRQMGIKAAVAVLFERRYLKSKRAATSNWANRQLTQQQVLYAANDAWAALRVYQALAVTGSFSSAAPAGR</sequence>
<keyword evidence="3" id="KW-0378">Hydrolase</keyword>
<evidence type="ECO:0000313" key="9">
    <source>
        <dbReference type="EMBL" id="NML45385.1"/>
    </source>
</evidence>
<reference evidence="9 10" key="1">
    <citation type="submission" date="2020-04" db="EMBL/GenBank/DDBJ databases">
        <title>Ramlibacter sp. G-1-2-2 isolated from soil.</title>
        <authorList>
            <person name="Dahal R.H."/>
        </authorList>
    </citation>
    <scope>NUCLEOTIDE SEQUENCE [LARGE SCALE GENOMIC DNA]</scope>
    <source>
        <strain evidence="9 10">G-1-2-2</strain>
    </source>
</reference>
<accession>A0A848H3L1</accession>
<dbReference type="Pfam" id="PF01612">
    <property type="entry name" value="DNA_pol_A_exo1"/>
    <property type="match status" value="1"/>
</dbReference>
<evidence type="ECO:0000256" key="2">
    <source>
        <dbReference type="ARBA" id="ARBA00022723"/>
    </source>
</evidence>
<proteinExistence type="predicted"/>
<comment type="caution">
    <text evidence="9">The sequence shown here is derived from an EMBL/GenBank/DDBJ whole genome shotgun (WGS) entry which is preliminary data.</text>
</comment>
<dbReference type="Gene3D" id="3.30.420.10">
    <property type="entry name" value="Ribonuclease H-like superfamily/Ribonuclease H"/>
    <property type="match status" value="1"/>
</dbReference>
<evidence type="ECO:0000313" key="10">
    <source>
        <dbReference type="Proteomes" id="UP000541185"/>
    </source>
</evidence>
<dbReference type="PANTHER" id="PTHR13620">
    <property type="entry name" value="3-5 EXONUCLEASE"/>
    <property type="match status" value="1"/>
</dbReference>
<feature type="domain" description="3'-5' exonuclease" evidence="8">
    <location>
        <begin position="30"/>
        <end position="203"/>
    </location>
</feature>
<evidence type="ECO:0000256" key="5">
    <source>
        <dbReference type="ARBA" id="ARBA00022842"/>
    </source>
</evidence>
<dbReference type="GO" id="GO:0006139">
    <property type="term" value="P:nucleobase-containing compound metabolic process"/>
    <property type="evidence" value="ECO:0007669"/>
    <property type="project" value="InterPro"/>
</dbReference>
<dbReference type="AlphaFoldDB" id="A0A848H3L1"/>
<dbReference type="SMART" id="SM00474">
    <property type="entry name" value="35EXOc"/>
    <property type="match status" value="1"/>
</dbReference>
<keyword evidence="4 9" id="KW-0269">Exonuclease</keyword>
<evidence type="ECO:0000256" key="6">
    <source>
        <dbReference type="ARBA" id="ARBA00040531"/>
    </source>
</evidence>
<keyword evidence="10" id="KW-1185">Reference proteome</keyword>
<dbReference type="InterPro" id="IPR051132">
    <property type="entry name" value="3-5_Exonuclease_domain"/>
</dbReference>
<dbReference type="GO" id="GO:0046872">
    <property type="term" value="F:metal ion binding"/>
    <property type="evidence" value="ECO:0007669"/>
    <property type="project" value="UniProtKB-KW"/>
</dbReference>
<dbReference type="GO" id="GO:0008408">
    <property type="term" value="F:3'-5' exonuclease activity"/>
    <property type="evidence" value="ECO:0007669"/>
    <property type="project" value="InterPro"/>
</dbReference>
<protein>
    <recommendedName>
        <fullName evidence="6">3'-5' exonuclease</fullName>
    </recommendedName>
    <alternativeName>
        <fullName evidence="7">Werner Syndrome-like exonuclease</fullName>
    </alternativeName>
</protein>
<dbReference type="InterPro" id="IPR012337">
    <property type="entry name" value="RNaseH-like_sf"/>
</dbReference>
<evidence type="ECO:0000256" key="3">
    <source>
        <dbReference type="ARBA" id="ARBA00022801"/>
    </source>
</evidence>
<name>A0A848H3L1_9BURK</name>
<keyword evidence="5" id="KW-0460">Magnesium</keyword>
<evidence type="ECO:0000256" key="4">
    <source>
        <dbReference type="ARBA" id="ARBA00022839"/>
    </source>
</evidence>